<dbReference type="PRINTS" id="PR00452">
    <property type="entry name" value="SH3DOMAIN"/>
</dbReference>
<feature type="compositionally biased region" description="Pro residues" evidence="4">
    <location>
        <begin position="60"/>
        <end position="71"/>
    </location>
</feature>
<feature type="compositionally biased region" description="Basic and acidic residues" evidence="4">
    <location>
        <begin position="160"/>
        <end position="171"/>
    </location>
</feature>
<dbReference type="GO" id="GO:0005802">
    <property type="term" value="C:trans-Golgi network"/>
    <property type="evidence" value="ECO:0007669"/>
    <property type="project" value="TreeGrafter"/>
</dbReference>
<dbReference type="InterPro" id="IPR045188">
    <property type="entry name" value="Boi1/Boi2-like"/>
</dbReference>
<dbReference type="GO" id="GO:0007032">
    <property type="term" value="P:endosome organization"/>
    <property type="evidence" value="ECO:0007669"/>
    <property type="project" value="TreeGrafter"/>
</dbReference>
<dbReference type="AlphaFoldDB" id="A0A9P5MKF7"/>
<dbReference type="PANTHER" id="PTHR22902:SF27">
    <property type="entry name" value="PLECKSTRIN HOMOLOGY DOMAIN-CONTAINING FAMILY A MEMBER 3"/>
    <property type="match status" value="1"/>
</dbReference>
<evidence type="ECO:0000259" key="5">
    <source>
        <dbReference type="PROSITE" id="PS50002"/>
    </source>
</evidence>
<dbReference type="GO" id="GO:0001881">
    <property type="term" value="P:receptor recycling"/>
    <property type="evidence" value="ECO:0007669"/>
    <property type="project" value="TreeGrafter"/>
</dbReference>
<comment type="caution">
    <text evidence="8">The sequence shown here is derived from an EMBL/GenBank/DDBJ whole genome shotgun (WGS) entry which is preliminary data.</text>
</comment>
<evidence type="ECO:0000259" key="6">
    <source>
        <dbReference type="PROSITE" id="PS50003"/>
    </source>
</evidence>
<dbReference type="SMART" id="SM00233">
    <property type="entry name" value="PH"/>
    <property type="match status" value="1"/>
</dbReference>
<dbReference type="PROSITE" id="PS50002">
    <property type="entry name" value="SH3"/>
    <property type="match status" value="1"/>
</dbReference>
<reference evidence="8" key="1">
    <citation type="submission" date="2019-10" db="EMBL/GenBank/DDBJ databases">
        <authorList>
            <consortium name="DOE Joint Genome Institute"/>
            <person name="Kuo A."/>
            <person name="Miyauchi S."/>
            <person name="Kiss E."/>
            <person name="Drula E."/>
            <person name="Kohler A."/>
            <person name="Sanchez-Garcia M."/>
            <person name="Andreopoulos B."/>
            <person name="Barry K.W."/>
            <person name="Bonito G."/>
            <person name="Buee M."/>
            <person name="Carver A."/>
            <person name="Chen C."/>
            <person name="Cichocki N."/>
            <person name="Clum A."/>
            <person name="Culley D."/>
            <person name="Crous P.W."/>
            <person name="Fauchery L."/>
            <person name="Girlanda M."/>
            <person name="Hayes R."/>
            <person name="Keri Z."/>
            <person name="LaButti K."/>
            <person name="Lipzen A."/>
            <person name="Lombard V."/>
            <person name="Magnuson J."/>
            <person name="Maillard F."/>
            <person name="Morin E."/>
            <person name="Murat C."/>
            <person name="Nolan M."/>
            <person name="Ohm R."/>
            <person name="Pangilinan J."/>
            <person name="Pereira M."/>
            <person name="Perotto S."/>
            <person name="Peter M."/>
            <person name="Riley R."/>
            <person name="Sitrit Y."/>
            <person name="Stielow B."/>
            <person name="Szollosi G."/>
            <person name="Zifcakova L."/>
            <person name="Stursova M."/>
            <person name="Spatafora J.W."/>
            <person name="Tedersoo L."/>
            <person name="Vaario L.-M."/>
            <person name="Yamada A."/>
            <person name="Yan M."/>
            <person name="Wang P."/>
            <person name="Xu J."/>
            <person name="Bruns T."/>
            <person name="Baldrian P."/>
            <person name="Vilgalys R."/>
            <person name="Henrissat B."/>
            <person name="Grigoriev I.V."/>
            <person name="Hibbett D."/>
            <person name="Nagy L.G."/>
            <person name="Martin F.M."/>
        </authorList>
    </citation>
    <scope>NUCLEOTIDE SEQUENCE</scope>
    <source>
        <strain evidence="8">Prilba</strain>
    </source>
</reference>
<feature type="compositionally biased region" description="Basic and acidic residues" evidence="4">
    <location>
        <begin position="753"/>
        <end position="778"/>
    </location>
</feature>
<dbReference type="InterPro" id="IPR001849">
    <property type="entry name" value="PH_domain"/>
</dbReference>
<feature type="domain" description="SH3" evidence="5">
    <location>
        <begin position="1"/>
        <end position="63"/>
    </location>
</feature>
<evidence type="ECO:0000256" key="3">
    <source>
        <dbReference type="PROSITE-ProRule" id="PRU00192"/>
    </source>
</evidence>
<feature type="region of interest" description="Disordered" evidence="4">
    <location>
        <begin position="993"/>
        <end position="1024"/>
    </location>
</feature>
<evidence type="ECO:0000313" key="9">
    <source>
        <dbReference type="Proteomes" id="UP000759537"/>
    </source>
</evidence>
<feature type="region of interest" description="Disordered" evidence="4">
    <location>
        <begin position="587"/>
        <end position="687"/>
    </location>
</feature>
<dbReference type="Gene3D" id="2.30.29.30">
    <property type="entry name" value="Pleckstrin-homology domain (PH domain)/Phosphotyrosine-binding domain (PTB)"/>
    <property type="match status" value="1"/>
</dbReference>
<accession>A0A9P5MKF7</accession>
<dbReference type="SUPFAM" id="SSF50729">
    <property type="entry name" value="PH domain-like"/>
    <property type="match status" value="1"/>
</dbReference>
<dbReference type="Pfam" id="PF00169">
    <property type="entry name" value="PH"/>
    <property type="match status" value="1"/>
</dbReference>
<dbReference type="CDD" id="cd00174">
    <property type="entry name" value="SH3"/>
    <property type="match status" value="1"/>
</dbReference>
<dbReference type="SUPFAM" id="SSF47769">
    <property type="entry name" value="SAM/Pointed domain"/>
    <property type="match status" value="1"/>
</dbReference>
<dbReference type="SMART" id="SM00326">
    <property type="entry name" value="SH3"/>
    <property type="match status" value="1"/>
</dbReference>
<dbReference type="GO" id="GO:0055037">
    <property type="term" value="C:recycling endosome"/>
    <property type="evidence" value="ECO:0007669"/>
    <property type="project" value="TreeGrafter"/>
</dbReference>
<dbReference type="PROSITE" id="PS50003">
    <property type="entry name" value="PH_DOMAIN"/>
    <property type="match status" value="1"/>
</dbReference>
<dbReference type="InterPro" id="IPR036028">
    <property type="entry name" value="SH3-like_dom_sf"/>
</dbReference>
<gene>
    <name evidence="8" type="ORF">DFH94DRAFT_785914</name>
</gene>
<feature type="region of interest" description="Disordered" evidence="4">
    <location>
        <begin position="374"/>
        <end position="394"/>
    </location>
</feature>
<feature type="compositionally biased region" description="Polar residues" evidence="4">
    <location>
        <begin position="783"/>
        <end position="795"/>
    </location>
</feature>
<dbReference type="CDD" id="cd09535">
    <property type="entry name" value="SAM_BOI-like_fungal"/>
    <property type="match status" value="1"/>
</dbReference>
<dbReference type="GO" id="GO:0005769">
    <property type="term" value="C:early endosome"/>
    <property type="evidence" value="ECO:0007669"/>
    <property type="project" value="TreeGrafter"/>
</dbReference>
<dbReference type="EMBL" id="WHVB01000059">
    <property type="protein sequence ID" value="KAF8463951.1"/>
    <property type="molecule type" value="Genomic_DNA"/>
</dbReference>
<dbReference type="Gene3D" id="1.10.150.50">
    <property type="entry name" value="Transcription Factor, Ets-1"/>
    <property type="match status" value="1"/>
</dbReference>
<dbReference type="Pfam" id="PF14604">
    <property type="entry name" value="SH3_9"/>
    <property type="match status" value="1"/>
</dbReference>
<name>A0A9P5MKF7_9AGAM</name>
<feature type="region of interest" description="Disordered" evidence="4">
    <location>
        <begin position="699"/>
        <end position="725"/>
    </location>
</feature>
<dbReference type="SUPFAM" id="SSF50044">
    <property type="entry name" value="SH3-domain"/>
    <property type="match status" value="1"/>
</dbReference>
<evidence type="ECO:0000313" key="8">
    <source>
        <dbReference type="EMBL" id="KAF8463951.1"/>
    </source>
</evidence>
<dbReference type="GO" id="GO:0005829">
    <property type="term" value="C:cytosol"/>
    <property type="evidence" value="ECO:0007669"/>
    <property type="project" value="GOC"/>
</dbReference>
<dbReference type="InterPro" id="IPR001660">
    <property type="entry name" value="SAM"/>
</dbReference>
<feature type="compositionally biased region" description="Polar residues" evidence="4">
    <location>
        <begin position="631"/>
        <end position="649"/>
    </location>
</feature>
<feature type="region of interest" description="Disordered" evidence="4">
    <location>
        <begin position="52"/>
        <end position="326"/>
    </location>
</feature>
<feature type="compositionally biased region" description="Low complexity" evidence="4">
    <location>
        <begin position="149"/>
        <end position="159"/>
    </location>
</feature>
<dbReference type="OrthoDB" id="73680at2759"/>
<proteinExistence type="predicted"/>
<feature type="compositionally biased region" description="Polar residues" evidence="4">
    <location>
        <begin position="495"/>
        <end position="527"/>
    </location>
</feature>
<feature type="domain" description="SAM" evidence="7">
    <location>
        <begin position="425"/>
        <end position="490"/>
    </location>
</feature>
<organism evidence="8 9">
    <name type="scientific">Russula ochroleuca</name>
    <dbReference type="NCBI Taxonomy" id="152965"/>
    <lineage>
        <taxon>Eukaryota</taxon>
        <taxon>Fungi</taxon>
        <taxon>Dikarya</taxon>
        <taxon>Basidiomycota</taxon>
        <taxon>Agaricomycotina</taxon>
        <taxon>Agaricomycetes</taxon>
        <taxon>Russulales</taxon>
        <taxon>Russulaceae</taxon>
        <taxon>Russula</taxon>
    </lineage>
</organism>
<dbReference type="GO" id="GO:0042147">
    <property type="term" value="P:retrograde transport, endosome to Golgi"/>
    <property type="evidence" value="ECO:0007669"/>
    <property type="project" value="TreeGrafter"/>
</dbReference>
<dbReference type="Proteomes" id="UP000759537">
    <property type="component" value="Unassembled WGS sequence"/>
</dbReference>
<feature type="region of interest" description="Disordered" evidence="4">
    <location>
        <begin position="928"/>
        <end position="959"/>
    </location>
</feature>
<feature type="compositionally biased region" description="Acidic residues" evidence="4">
    <location>
        <begin position="221"/>
        <end position="230"/>
    </location>
</feature>
<dbReference type="SMART" id="SM00454">
    <property type="entry name" value="SAM"/>
    <property type="match status" value="1"/>
</dbReference>
<protein>
    <recommendedName>
        <fullName evidence="10">Polar growth protein</fullName>
    </recommendedName>
</protein>
<evidence type="ECO:0000256" key="4">
    <source>
        <dbReference type="SAM" id="MobiDB-lite"/>
    </source>
</evidence>
<keyword evidence="1 3" id="KW-0728">SH3 domain</keyword>
<dbReference type="Pfam" id="PF07647">
    <property type="entry name" value="SAM_2"/>
    <property type="match status" value="1"/>
</dbReference>
<feature type="region of interest" description="Disordered" evidence="4">
    <location>
        <begin position="495"/>
        <end position="573"/>
    </location>
</feature>
<dbReference type="CDD" id="cd13316">
    <property type="entry name" value="PH_Boi"/>
    <property type="match status" value="1"/>
</dbReference>
<feature type="compositionally biased region" description="Basic and acidic residues" evidence="4">
    <location>
        <begin position="178"/>
        <end position="205"/>
    </location>
</feature>
<keyword evidence="2" id="KW-0597">Phosphoprotein</keyword>
<dbReference type="PANTHER" id="PTHR22902">
    <property type="entry name" value="SESQUIPEDALIAN"/>
    <property type="match status" value="1"/>
</dbReference>
<feature type="compositionally biased region" description="Polar residues" evidence="4">
    <location>
        <begin position="103"/>
        <end position="123"/>
    </location>
</feature>
<sequence length="1151" mass="124260">MTEYVYARHDFVPEHEDEIAFRAGERIEVIERDDLYSDGWWQGRNLAGNVGLFPESYTQPAPPSTGPPPANVPSSSEPADKPRSPAASLHDIEPAPLQPLPGDSSQSETTLKAAPNQTSNGTNGEVMRATLTDVQQAIEQLGHKDDFDGSQSFTFSSSHDSTDQETDHDTDADANGQDWHRGARQKLAEKAKKAVEEQAARDAAEGRVPMRSTAPPINVELSDDSGDEGDGPSGGPSSNGRRHHPHILEEEEDIVAPRGHVNLHPAYSPSIQPSERFIVPSPVSTAPRPESEINEDAATEAGVATATQPSFPQNELARTPESLLPSPVWSSAVRGISNGISGNDPANHSSSVRLAFPSKSQTLSLQEGAGVLPSPAASLNGHQHGHSISSITSSTRVAASSPLSASRNADHSTDRKPRNVHPVEWTVEEVVDWLRSKGFDEMVCDKFSEQEITGDVLLELDLAILKSEIGIAAYGKRIRIANAIADLRRPPSILSSSAEQHTRPGSFSRGSPLAQQGIPQSPTTQGSAGLGSLVSPESPPDSGDLTGDPSLPARRDSDPGVRSNGTINSAPVGLGLGIPPALLAGGGQNKAAKGRPPQLSLSPSDPALGANGMEEDSGVLSDSATKRPVTKSRSNLFGRQNSSSSTGKLASSHKEVTTPRSDITPIDDGVRLRHQPRKRSLDTARENSRLSFFGTTIAGTLSKARKPPPRYSSGTPDPELSPDRSVLSLSRLYYGSGSRKTSRSAASDAGVPRGKEDKREKRDSKDSSGTKDKKDSTLLRKQGSPTIAQTTGSFKSGQSILAQIGQPDHKGWMRKRGEHYNTWKSRYFVLKGPHLYWLKSDNASETKIKGYINIMGYRMAADENIDPGKYGFKLLHESDRSHFFSSDEQMVIREWMRALMKATIDRDYSKPVVSSVNVPTIPLAVAQAMNPAPRPPSPTARAATQRAMRRENTNQLSTRDAEILMSMAPPTSPSSEGGNRPRIESFFSELEAEDPITPPMNPRLQAPPVRPPREMRRQASTSEYPPVEPDLIEWANNHLPGSLQITSRGSICGGLELLRIAESVKGVISLVPDSVFPRGPNDDKTDGLLILFDFLLDNDVKMGSISINDVLQCKRDKIIQLLKALRAWDEKRLAVLQSIGKVSMQAGPFVG</sequence>
<evidence type="ECO:0000256" key="2">
    <source>
        <dbReference type="ARBA" id="ARBA00022553"/>
    </source>
</evidence>
<dbReference type="InterPro" id="IPR001452">
    <property type="entry name" value="SH3_domain"/>
</dbReference>
<evidence type="ECO:0008006" key="10">
    <source>
        <dbReference type="Google" id="ProtNLM"/>
    </source>
</evidence>
<keyword evidence="9" id="KW-1185">Reference proteome</keyword>
<dbReference type="PROSITE" id="PS50105">
    <property type="entry name" value="SAM_DOMAIN"/>
    <property type="match status" value="1"/>
</dbReference>
<dbReference type="InterPro" id="IPR013761">
    <property type="entry name" value="SAM/pointed_sf"/>
</dbReference>
<evidence type="ECO:0000259" key="7">
    <source>
        <dbReference type="PROSITE" id="PS50105"/>
    </source>
</evidence>
<feature type="region of interest" description="Disordered" evidence="4">
    <location>
        <begin position="737"/>
        <end position="795"/>
    </location>
</feature>
<dbReference type="Gene3D" id="2.30.30.40">
    <property type="entry name" value="SH3 Domains"/>
    <property type="match status" value="1"/>
</dbReference>
<reference evidence="8" key="2">
    <citation type="journal article" date="2020" name="Nat. Commun.">
        <title>Large-scale genome sequencing of mycorrhizal fungi provides insights into the early evolution of symbiotic traits.</title>
        <authorList>
            <person name="Miyauchi S."/>
            <person name="Kiss E."/>
            <person name="Kuo A."/>
            <person name="Drula E."/>
            <person name="Kohler A."/>
            <person name="Sanchez-Garcia M."/>
            <person name="Morin E."/>
            <person name="Andreopoulos B."/>
            <person name="Barry K.W."/>
            <person name="Bonito G."/>
            <person name="Buee M."/>
            <person name="Carver A."/>
            <person name="Chen C."/>
            <person name="Cichocki N."/>
            <person name="Clum A."/>
            <person name="Culley D."/>
            <person name="Crous P.W."/>
            <person name="Fauchery L."/>
            <person name="Girlanda M."/>
            <person name="Hayes R.D."/>
            <person name="Keri Z."/>
            <person name="LaButti K."/>
            <person name="Lipzen A."/>
            <person name="Lombard V."/>
            <person name="Magnuson J."/>
            <person name="Maillard F."/>
            <person name="Murat C."/>
            <person name="Nolan M."/>
            <person name="Ohm R.A."/>
            <person name="Pangilinan J."/>
            <person name="Pereira M.F."/>
            <person name="Perotto S."/>
            <person name="Peter M."/>
            <person name="Pfister S."/>
            <person name="Riley R."/>
            <person name="Sitrit Y."/>
            <person name="Stielow J.B."/>
            <person name="Szollosi G."/>
            <person name="Zifcakova L."/>
            <person name="Stursova M."/>
            <person name="Spatafora J.W."/>
            <person name="Tedersoo L."/>
            <person name="Vaario L.M."/>
            <person name="Yamada A."/>
            <person name="Yan M."/>
            <person name="Wang P."/>
            <person name="Xu J."/>
            <person name="Bruns T."/>
            <person name="Baldrian P."/>
            <person name="Vilgalys R."/>
            <person name="Dunand C."/>
            <person name="Henrissat B."/>
            <person name="Grigoriev I.V."/>
            <person name="Hibbett D."/>
            <person name="Nagy L.G."/>
            <person name="Martin F.M."/>
        </authorList>
    </citation>
    <scope>NUCLEOTIDE SEQUENCE</scope>
    <source>
        <strain evidence="8">Prilba</strain>
    </source>
</reference>
<dbReference type="InterPro" id="IPR011993">
    <property type="entry name" value="PH-like_dom_sf"/>
</dbReference>
<evidence type="ECO:0000256" key="1">
    <source>
        <dbReference type="ARBA" id="ARBA00022443"/>
    </source>
</evidence>
<feature type="domain" description="PH" evidence="6">
    <location>
        <begin position="806"/>
        <end position="904"/>
    </location>
</feature>